<dbReference type="PANTHER" id="PTHR14859">
    <property type="entry name" value="CALCOFLUOR WHITE HYPERSENSITIVE PROTEIN PRECURSOR"/>
    <property type="match status" value="1"/>
</dbReference>
<sequence>MARRHLRPGAWRRLGGFRGADRPDRRLDRHLDRCGAHHRGRGARRRPGRLALLGFYPPGPRATVKVATWNIHRGRGTAGPFRPNRIAEVIAEIRPDLIALQEAQHYLRRGTPMLDAARIEDETGLRPLPVVQRPDHQGWRSNLLLARRGARLLRGPIGLKLGGWEPRGAILAELDLGSGPLRVIAAHLSLGPERRRRQAEMLLQAARGDGSSLPVLLMGDLNEWREGASALGVLARRFAMPPPLRSFPAFRPIWALDHILADPAAMLRQVAVHDTRLARRASDHLPLTARLEMDAA</sequence>
<name>A0A5B2TDD1_9PROT</name>
<organism evidence="2 3">
    <name type="scientific">Teichococcus oryzae</name>
    <dbReference type="NCBI Taxonomy" id="1608942"/>
    <lineage>
        <taxon>Bacteria</taxon>
        <taxon>Pseudomonadati</taxon>
        <taxon>Pseudomonadota</taxon>
        <taxon>Alphaproteobacteria</taxon>
        <taxon>Acetobacterales</taxon>
        <taxon>Roseomonadaceae</taxon>
        <taxon>Roseomonas</taxon>
    </lineage>
</organism>
<comment type="caution">
    <text evidence="2">The sequence shown here is derived from an EMBL/GenBank/DDBJ whole genome shotgun (WGS) entry which is preliminary data.</text>
</comment>
<dbReference type="AlphaFoldDB" id="A0A5B2TDD1"/>
<dbReference type="Proteomes" id="UP000322110">
    <property type="component" value="Unassembled WGS sequence"/>
</dbReference>
<gene>
    <name evidence="2" type="ORF">F0Q34_14370</name>
</gene>
<keyword evidence="3" id="KW-1185">Reference proteome</keyword>
<dbReference type="InterPro" id="IPR005135">
    <property type="entry name" value="Endo/exonuclease/phosphatase"/>
</dbReference>
<dbReference type="GO" id="GO:0003824">
    <property type="term" value="F:catalytic activity"/>
    <property type="evidence" value="ECO:0007669"/>
    <property type="project" value="InterPro"/>
</dbReference>
<feature type="domain" description="Endonuclease/exonuclease/phosphatase" evidence="1">
    <location>
        <begin position="67"/>
        <end position="284"/>
    </location>
</feature>
<dbReference type="InterPro" id="IPR036691">
    <property type="entry name" value="Endo/exonu/phosph_ase_sf"/>
</dbReference>
<accession>A0A5B2TDD1</accession>
<dbReference type="InterPro" id="IPR051916">
    <property type="entry name" value="GPI-anchor_lipid_remodeler"/>
</dbReference>
<proteinExistence type="predicted"/>
<evidence type="ECO:0000313" key="2">
    <source>
        <dbReference type="EMBL" id="KAA2212507.1"/>
    </source>
</evidence>
<dbReference type="Gene3D" id="3.60.10.10">
    <property type="entry name" value="Endonuclease/exonuclease/phosphatase"/>
    <property type="match status" value="1"/>
</dbReference>
<dbReference type="PANTHER" id="PTHR14859:SF15">
    <property type="entry name" value="ENDONUCLEASE_EXONUCLEASE_PHOSPHATASE DOMAIN-CONTAINING PROTEIN"/>
    <property type="match status" value="1"/>
</dbReference>
<dbReference type="GO" id="GO:0006506">
    <property type="term" value="P:GPI anchor biosynthetic process"/>
    <property type="evidence" value="ECO:0007669"/>
    <property type="project" value="TreeGrafter"/>
</dbReference>
<dbReference type="SUPFAM" id="SSF56219">
    <property type="entry name" value="DNase I-like"/>
    <property type="match status" value="1"/>
</dbReference>
<protein>
    <submittedName>
        <fullName evidence="2">EEP domain-containing protein</fullName>
    </submittedName>
</protein>
<dbReference type="Pfam" id="PF03372">
    <property type="entry name" value="Exo_endo_phos"/>
    <property type="match status" value="1"/>
</dbReference>
<evidence type="ECO:0000259" key="1">
    <source>
        <dbReference type="Pfam" id="PF03372"/>
    </source>
</evidence>
<reference evidence="2 3" key="1">
    <citation type="journal article" date="2015" name="Int. J. Syst. Evol. Microbiol.">
        <title>Roseomonas oryzae sp. nov., isolated from paddy rhizosphere soil.</title>
        <authorList>
            <person name="Ramaprasad E.V."/>
            <person name="Sasikala Ch."/>
            <person name="Ramana Ch.V."/>
        </authorList>
    </citation>
    <scope>NUCLEOTIDE SEQUENCE [LARGE SCALE GENOMIC DNA]</scope>
    <source>
        <strain evidence="2 3">KCTC 42542</strain>
    </source>
</reference>
<evidence type="ECO:0000313" key="3">
    <source>
        <dbReference type="Proteomes" id="UP000322110"/>
    </source>
</evidence>
<dbReference type="EMBL" id="VUKA01000007">
    <property type="protein sequence ID" value="KAA2212507.1"/>
    <property type="molecule type" value="Genomic_DNA"/>
</dbReference>
<dbReference type="GO" id="GO:0016020">
    <property type="term" value="C:membrane"/>
    <property type="evidence" value="ECO:0007669"/>
    <property type="project" value="GOC"/>
</dbReference>